<dbReference type="Pfam" id="PF00702">
    <property type="entry name" value="Hydrolase"/>
    <property type="match status" value="1"/>
</dbReference>
<organism evidence="1 2">
    <name type="scientific">Flavobacterium chungnamense</name>
    <dbReference type="NCBI Taxonomy" id="706182"/>
    <lineage>
        <taxon>Bacteria</taxon>
        <taxon>Pseudomonadati</taxon>
        <taxon>Bacteroidota</taxon>
        <taxon>Flavobacteriia</taxon>
        <taxon>Flavobacteriales</taxon>
        <taxon>Flavobacteriaceae</taxon>
        <taxon>Flavobacterium</taxon>
    </lineage>
</organism>
<proteinExistence type="predicted"/>
<dbReference type="InterPro" id="IPR036412">
    <property type="entry name" value="HAD-like_sf"/>
</dbReference>
<sequence>MIKYIFFDVAGTLLGKPSLYNNIQKTIEDFDHEISLADIKAKHKLLSEVIHFPDRTDEDFYKKFNSELLYLLGIVPQETLVNSIFKNCTYLPWEAFEDTQILSELNLPLGVISNFNTTLKDKLHSFFGPVFQDVFVSEELGVAKPNLDFYQKSLDRIPFKANEVLYIGDSIKLDLEPAEKLGFNVLIIDRDDFYPNLKNKISNLAEITNYI</sequence>
<gene>
    <name evidence="1" type="ORF">GCM10022388_07980</name>
</gene>
<dbReference type="EMBL" id="BAABCS010000005">
    <property type="protein sequence ID" value="GAA4045042.1"/>
    <property type="molecule type" value="Genomic_DNA"/>
</dbReference>
<accession>A0ABP7UJN8</accession>
<dbReference type="PANTHER" id="PTHR46191:SF2">
    <property type="entry name" value="HALOACID DEHALOGENASE-LIKE HYDROLASE DOMAIN-CONTAINING PROTEIN 3"/>
    <property type="match status" value="1"/>
</dbReference>
<dbReference type="SUPFAM" id="SSF56784">
    <property type="entry name" value="HAD-like"/>
    <property type="match status" value="1"/>
</dbReference>
<evidence type="ECO:0000313" key="2">
    <source>
        <dbReference type="Proteomes" id="UP001500426"/>
    </source>
</evidence>
<dbReference type="InterPro" id="IPR006439">
    <property type="entry name" value="HAD-SF_hydro_IA"/>
</dbReference>
<dbReference type="InterPro" id="IPR051828">
    <property type="entry name" value="HAD-like_hydrolase_domain"/>
</dbReference>
<dbReference type="Gene3D" id="1.10.150.660">
    <property type="match status" value="1"/>
</dbReference>
<reference evidence="2" key="1">
    <citation type="journal article" date="2019" name="Int. J. Syst. Evol. Microbiol.">
        <title>The Global Catalogue of Microorganisms (GCM) 10K type strain sequencing project: providing services to taxonomists for standard genome sequencing and annotation.</title>
        <authorList>
            <consortium name="The Broad Institute Genomics Platform"/>
            <consortium name="The Broad Institute Genome Sequencing Center for Infectious Disease"/>
            <person name="Wu L."/>
            <person name="Ma J."/>
        </authorList>
    </citation>
    <scope>NUCLEOTIDE SEQUENCE [LARGE SCALE GENOMIC DNA]</scope>
    <source>
        <strain evidence="2">JCM 17068</strain>
    </source>
</reference>
<protein>
    <recommendedName>
        <fullName evidence="3">HAD family hydrolase</fullName>
    </recommendedName>
</protein>
<dbReference type="SFLD" id="SFLDG01129">
    <property type="entry name" value="C1.5:_HAD__Beta-PGM__Phosphata"/>
    <property type="match status" value="1"/>
</dbReference>
<dbReference type="NCBIfam" id="TIGR01549">
    <property type="entry name" value="HAD-SF-IA-v1"/>
    <property type="match status" value="1"/>
</dbReference>
<comment type="caution">
    <text evidence="1">The sequence shown here is derived from an EMBL/GenBank/DDBJ whole genome shotgun (WGS) entry which is preliminary data.</text>
</comment>
<keyword evidence="2" id="KW-1185">Reference proteome</keyword>
<dbReference type="RefSeq" id="WP_345090945.1">
    <property type="nucleotide sequence ID" value="NZ_BAABCS010000005.1"/>
</dbReference>
<evidence type="ECO:0008006" key="3">
    <source>
        <dbReference type="Google" id="ProtNLM"/>
    </source>
</evidence>
<dbReference type="Gene3D" id="3.40.50.1000">
    <property type="entry name" value="HAD superfamily/HAD-like"/>
    <property type="match status" value="1"/>
</dbReference>
<dbReference type="InterPro" id="IPR023214">
    <property type="entry name" value="HAD_sf"/>
</dbReference>
<dbReference type="SFLD" id="SFLDS00003">
    <property type="entry name" value="Haloacid_Dehalogenase"/>
    <property type="match status" value="1"/>
</dbReference>
<dbReference type="PANTHER" id="PTHR46191">
    <property type="match status" value="1"/>
</dbReference>
<dbReference type="Proteomes" id="UP001500426">
    <property type="component" value="Unassembled WGS sequence"/>
</dbReference>
<name>A0ABP7UJN8_9FLAO</name>
<evidence type="ECO:0000313" key="1">
    <source>
        <dbReference type="EMBL" id="GAA4045042.1"/>
    </source>
</evidence>